<evidence type="ECO:0000256" key="1">
    <source>
        <dbReference type="SAM" id="Phobius"/>
    </source>
</evidence>
<keyword evidence="1" id="KW-1133">Transmembrane helix</keyword>
<dbReference type="PRINTS" id="PR00625">
    <property type="entry name" value="JDOMAIN"/>
</dbReference>
<keyword evidence="1" id="KW-0472">Membrane</keyword>
<keyword evidence="1" id="KW-0812">Transmembrane</keyword>
<sequence>MGSLTESQILPDYYKILEISPSAQQAEIRKSYRKLALKYHPDKNTNQCVIVSNSSNKRNALNEHFISINEAYNILSNAESRANYDIQRLTGNSTLNSGPSSTLENIHGLFREIMSCKETISQLSGSFMARSIDLGWIAASTEEQLFSTYEREISLIESSILAEPGESSTPPFNQHDDDLSDNYLPEDDIIQILENPQWIVIDKEILKLSDFVESQNLLIKSVSDIISPLMMACSYGTWTYEDKVETLNRIKSLQLKIIQYLEIMNQKIETDVQAFDSIIDKITTDNIQEQIVNLSKHPIMNKISGGKFGQYGHHPLWNLAAFIGPPFAGYSLYWSILYLIILGAVTVHFNDGDLESFKQFLDLFENIVALFDQIQS</sequence>
<feature type="domain" description="J" evidence="2">
    <location>
        <begin position="12"/>
        <end position="88"/>
    </location>
</feature>
<dbReference type="InterPro" id="IPR018253">
    <property type="entry name" value="DnaJ_domain_CS"/>
</dbReference>
<evidence type="ECO:0000259" key="2">
    <source>
        <dbReference type="PROSITE" id="PS50076"/>
    </source>
</evidence>
<dbReference type="CDD" id="cd06257">
    <property type="entry name" value="DnaJ"/>
    <property type="match status" value="1"/>
</dbReference>
<dbReference type="PANTHER" id="PTHR24074">
    <property type="entry name" value="CO-CHAPERONE PROTEIN DJLA"/>
    <property type="match status" value="1"/>
</dbReference>
<dbReference type="OrthoDB" id="10250354at2759"/>
<dbReference type="EMBL" id="CAJVPY010000941">
    <property type="protein sequence ID" value="CAG8499887.1"/>
    <property type="molecule type" value="Genomic_DNA"/>
</dbReference>
<gene>
    <name evidence="3" type="ORF">DERYTH_LOCUS2845</name>
</gene>
<name>A0A9N8ZLM7_9GLOM</name>
<accession>A0A9N8ZLM7</accession>
<dbReference type="AlphaFoldDB" id="A0A9N8ZLM7"/>
<keyword evidence="4" id="KW-1185">Reference proteome</keyword>
<dbReference type="PROSITE" id="PS00636">
    <property type="entry name" value="DNAJ_1"/>
    <property type="match status" value="1"/>
</dbReference>
<dbReference type="Proteomes" id="UP000789405">
    <property type="component" value="Unassembled WGS sequence"/>
</dbReference>
<dbReference type="Gene3D" id="1.10.287.110">
    <property type="entry name" value="DnaJ domain"/>
    <property type="match status" value="1"/>
</dbReference>
<feature type="transmembrane region" description="Helical" evidence="1">
    <location>
        <begin position="332"/>
        <end position="349"/>
    </location>
</feature>
<proteinExistence type="predicted"/>
<reference evidence="3" key="1">
    <citation type="submission" date="2021-06" db="EMBL/GenBank/DDBJ databases">
        <authorList>
            <person name="Kallberg Y."/>
            <person name="Tangrot J."/>
            <person name="Rosling A."/>
        </authorList>
    </citation>
    <scope>NUCLEOTIDE SEQUENCE</scope>
    <source>
        <strain evidence="3">MA453B</strain>
    </source>
</reference>
<evidence type="ECO:0000313" key="4">
    <source>
        <dbReference type="Proteomes" id="UP000789405"/>
    </source>
</evidence>
<dbReference type="InterPro" id="IPR050817">
    <property type="entry name" value="DjlA_DnaK_co-chaperone"/>
</dbReference>
<dbReference type="InterPro" id="IPR001623">
    <property type="entry name" value="DnaJ_domain"/>
</dbReference>
<organism evidence="3 4">
    <name type="scientific">Dentiscutata erythropus</name>
    <dbReference type="NCBI Taxonomy" id="1348616"/>
    <lineage>
        <taxon>Eukaryota</taxon>
        <taxon>Fungi</taxon>
        <taxon>Fungi incertae sedis</taxon>
        <taxon>Mucoromycota</taxon>
        <taxon>Glomeromycotina</taxon>
        <taxon>Glomeromycetes</taxon>
        <taxon>Diversisporales</taxon>
        <taxon>Gigasporaceae</taxon>
        <taxon>Dentiscutata</taxon>
    </lineage>
</organism>
<dbReference type="SUPFAM" id="SSF46565">
    <property type="entry name" value="Chaperone J-domain"/>
    <property type="match status" value="1"/>
</dbReference>
<dbReference type="InterPro" id="IPR036869">
    <property type="entry name" value="J_dom_sf"/>
</dbReference>
<dbReference type="PROSITE" id="PS50076">
    <property type="entry name" value="DNAJ_2"/>
    <property type="match status" value="1"/>
</dbReference>
<dbReference type="Pfam" id="PF00226">
    <property type="entry name" value="DnaJ"/>
    <property type="match status" value="1"/>
</dbReference>
<comment type="caution">
    <text evidence="3">The sequence shown here is derived from an EMBL/GenBank/DDBJ whole genome shotgun (WGS) entry which is preliminary data.</text>
</comment>
<evidence type="ECO:0000313" key="3">
    <source>
        <dbReference type="EMBL" id="CAG8499887.1"/>
    </source>
</evidence>
<protein>
    <submittedName>
        <fullName evidence="3">2593_t:CDS:1</fullName>
    </submittedName>
</protein>
<dbReference type="SMART" id="SM00271">
    <property type="entry name" value="DnaJ"/>
    <property type="match status" value="1"/>
</dbReference>